<dbReference type="RefSeq" id="WP_178933567.1">
    <property type="nucleotide sequence ID" value="NZ_JACBAZ010000006.1"/>
</dbReference>
<evidence type="ECO:0000256" key="7">
    <source>
        <dbReference type="ARBA" id="ARBA00044507"/>
    </source>
</evidence>
<comment type="function">
    <text evidence="8">Converts seryl-tRNA(Sec) to selenocysteinyl-tRNA(Sec) required for selenoprotein biosynthesis.</text>
</comment>
<dbReference type="GO" id="GO:0004125">
    <property type="term" value="F:L-seryl-tRNA(Sec) selenium transferase activity"/>
    <property type="evidence" value="ECO:0007669"/>
    <property type="project" value="UniProtKB-UniRule"/>
</dbReference>
<evidence type="ECO:0000256" key="4">
    <source>
        <dbReference type="ARBA" id="ARBA00022898"/>
    </source>
</evidence>
<dbReference type="PANTHER" id="PTHR32328:SF0">
    <property type="entry name" value="L-SERYL-TRNA(SEC) SELENIUM TRANSFERASE"/>
    <property type="match status" value="1"/>
</dbReference>
<dbReference type="PANTHER" id="PTHR32328">
    <property type="entry name" value="L-SERYL-TRNA(SEC) SELENIUM TRANSFERASE"/>
    <property type="match status" value="1"/>
</dbReference>
<comment type="caution">
    <text evidence="10">The sequence shown here is derived from an EMBL/GenBank/DDBJ whole genome shotgun (WGS) entry which is preliminary data.</text>
</comment>
<comment type="subcellular location">
    <subcellularLocation>
        <location evidence="8">Cytoplasm</location>
    </subcellularLocation>
</comment>
<proteinExistence type="inferred from homology"/>
<dbReference type="SUPFAM" id="SSF53383">
    <property type="entry name" value="PLP-dependent transferases"/>
    <property type="match status" value="1"/>
</dbReference>
<evidence type="ECO:0000256" key="6">
    <source>
        <dbReference type="ARBA" id="ARBA00023266"/>
    </source>
</evidence>
<sequence length="463" mass="49876">MPNNYQALRSLPSIEALSLKLEAACPLPRALVTAFIQQEISRTREQILEGASPSREQIEQQISQSLQAFADSRLQAVINATGVIIHTNLGRSPLGQDAAKRLTEIATGYCNLEFNLPEGTRGKRAGYLETALAALLDAEAATAVNNCAAALVLTLRYLCQGDKKEVIVSRGELVEIGGGFRIPEILETSGATLVEVGATNKTHLKDYAKAITPQTAMILKVHRSNFYLGGFTEEPDVRELADLAHEHKLPLVEDIGSGAMMSTEDLAPIEHEPTPQQALRNGIDLVCFSGDKLLGGPQSGIIAGRKDLVAGIKQEPFFRAVRCDKLILTVLQECINTYLHTRSHPQKTDVPTLNFIAASTESLTTRAETIIQSLPAQLQASCTISQNTARTGGGTMPQSSIPSICISLTPENGSVTRLSKRLRAHTPAVVGSIEEGQLKLDLRTVFPHQDPVLGNAIRSALGE</sequence>
<reference evidence="10 11" key="1">
    <citation type="submission" date="2020-07" db="EMBL/GenBank/DDBJ databases">
        <title>Roseicoccus Jingziensis gen. nov., sp. nov., isolated from coastal seawater.</title>
        <authorList>
            <person name="Feng X."/>
        </authorList>
    </citation>
    <scope>NUCLEOTIDE SEQUENCE [LARGE SCALE GENOMIC DNA]</scope>
    <source>
        <strain evidence="10 11">N1E253</strain>
    </source>
</reference>
<dbReference type="Pfam" id="PF03841">
    <property type="entry name" value="SelA"/>
    <property type="match status" value="1"/>
</dbReference>
<keyword evidence="6 8" id="KW-0711">Selenium</keyword>
<evidence type="ECO:0000256" key="3">
    <source>
        <dbReference type="ARBA" id="ARBA00022679"/>
    </source>
</evidence>
<dbReference type="InterPro" id="IPR004534">
    <property type="entry name" value="SelA_trans"/>
</dbReference>
<dbReference type="InterPro" id="IPR018319">
    <property type="entry name" value="SelA-like"/>
</dbReference>
<dbReference type="GO" id="GO:0001514">
    <property type="term" value="P:selenocysteine incorporation"/>
    <property type="evidence" value="ECO:0007669"/>
    <property type="project" value="UniProtKB-UniRule"/>
</dbReference>
<evidence type="ECO:0000313" key="11">
    <source>
        <dbReference type="Proteomes" id="UP000557872"/>
    </source>
</evidence>
<evidence type="ECO:0000256" key="2">
    <source>
        <dbReference type="ARBA" id="ARBA00022490"/>
    </source>
</evidence>
<name>A0A851GHD0_9BACT</name>
<dbReference type="Gene3D" id="3.90.1150.180">
    <property type="match status" value="1"/>
</dbReference>
<dbReference type="InterPro" id="IPR015421">
    <property type="entry name" value="PyrdxlP-dep_Trfase_major"/>
</dbReference>
<dbReference type="GO" id="GO:0001717">
    <property type="term" value="P:conversion of seryl-tRNAsec to selenocys-tRNAsec"/>
    <property type="evidence" value="ECO:0007669"/>
    <property type="project" value="UniProtKB-UniRule"/>
</dbReference>
<gene>
    <name evidence="8" type="primary">selA</name>
    <name evidence="10" type="ORF">HW115_14180</name>
</gene>
<keyword evidence="3 8" id="KW-0808">Transferase</keyword>
<comment type="similarity">
    <text evidence="7 8">Belongs to the SelA family.</text>
</comment>
<dbReference type="GO" id="GO:0005737">
    <property type="term" value="C:cytoplasm"/>
    <property type="evidence" value="ECO:0007669"/>
    <property type="project" value="UniProtKB-SubCell"/>
</dbReference>
<dbReference type="EMBL" id="JACBAZ010000006">
    <property type="protein sequence ID" value="NWK56766.1"/>
    <property type="molecule type" value="Genomic_DNA"/>
</dbReference>
<dbReference type="AlphaFoldDB" id="A0A851GHD0"/>
<keyword evidence="11" id="KW-1185">Reference proteome</keyword>
<dbReference type="UniPathway" id="UPA00906">
    <property type="reaction ID" value="UER00896"/>
</dbReference>
<feature type="modified residue" description="N6-(pyridoxal phosphate)lysine" evidence="8 9">
    <location>
        <position position="292"/>
    </location>
</feature>
<accession>A0A851GHD0</accession>
<evidence type="ECO:0000256" key="1">
    <source>
        <dbReference type="ARBA" id="ARBA00001933"/>
    </source>
</evidence>
<keyword evidence="5 8" id="KW-0648">Protein biosynthesis</keyword>
<comment type="cofactor">
    <cofactor evidence="1 8 9">
        <name>pyridoxal 5'-phosphate</name>
        <dbReference type="ChEBI" id="CHEBI:597326"/>
    </cofactor>
</comment>
<comment type="catalytic activity">
    <reaction evidence="8">
        <text>L-seryl-tRNA(Sec) + selenophosphate + H(+) = L-selenocysteinyl-tRNA(Sec) + phosphate</text>
        <dbReference type="Rhea" id="RHEA:22728"/>
        <dbReference type="Rhea" id="RHEA-COMP:9742"/>
        <dbReference type="Rhea" id="RHEA-COMP:9743"/>
        <dbReference type="ChEBI" id="CHEBI:15378"/>
        <dbReference type="ChEBI" id="CHEBI:16144"/>
        <dbReference type="ChEBI" id="CHEBI:43474"/>
        <dbReference type="ChEBI" id="CHEBI:78533"/>
        <dbReference type="ChEBI" id="CHEBI:78573"/>
        <dbReference type="EC" id="2.9.1.1"/>
    </reaction>
</comment>
<evidence type="ECO:0000256" key="5">
    <source>
        <dbReference type="ARBA" id="ARBA00022917"/>
    </source>
</evidence>
<organism evidence="10 11">
    <name type="scientific">Oceaniferula marina</name>
    <dbReference type="NCBI Taxonomy" id="2748318"/>
    <lineage>
        <taxon>Bacteria</taxon>
        <taxon>Pseudomonadati</taxon>
        <taxon>Verrucomicrobiota</taxon>
        <taxon>Verrucomicrobiia</taxon>
        <taxon>Verrucomicrobiales</taxon>
        <taxon>Verrucomicrobiaceae</taxon>
        <taxon>Oceaniferula</taxon>
    </lineage>
</organism>
<keyword evidence="4 8" id="KW-0663">Pyridoxal phosphate</keyword>
<dbReference type="Gene3D" id="3.40.640.10">
    <property type="entry name" value="Type I PLP-dependent aspartate aminotransferase-like (Major domain)"/>
    <property type="match status" value="1"/>
</dbReference>
<comment type="pathway">
    <text evidence="8">Aminoacyl-tRNA biosynthesis; selenocysteinyl-tRNA(Sec) biosynthesis; selenocysteinyl-tRNA(Sec) from L-seryl-tRNA(Sec) (bacterial route): step 1/1.</text>
</comment>
<dbReference type="NCBIfam" id="TIGR00474">
    <property type="entry name" value="selA"/>
    <property type="match status" value="1"/>
</dbReference>
<keyword evidence="2 8" id="KW-0963">Cytoplasm</keyword>
<dbReference type="HAMAP" id="MF_00423">
    <property type="entry name" value="SelA"/>
    <property type="match status" value="1"/>
</dbReference>
<evidence type="ECO:0000256" key="9">
    <source>
        <dbReference type="PIRSR" id="PIRSR618319-50"/>
    </source>
</evidence>
<evidence type="ECO:0000256" key="8">
    <source>
        <dbReference type="HAMAP-Rule" id="MF_00423"/>
    </source>
</evidence>
<protein>
    <recommendedName>
        <fullName evidence="8">L-seryl-tRNA(Sec) selenium transferase</fullName>
        <ecNumber evidence="8">2.9.1.1</ecNumber>
    </recommendedName>
    <alternativeName>
        <fullName evidence="8">Selenocysteine synthase</fullName>
        <shortName evidence="8">Sec synthase</shortName>
    </alternativeName>
    <alternativeName>
        <fullName evidence="8">Selenocysteinyl-tRNA(Sec) synthase</fullName>
    </alternativeName>
</protein>
<dbReference type="Proteomes" id="UP000557872">
    <property type="component" value="Unassembled WGS sequence"/>
</dbReference>
<evidence type="ECO:0000313" key="10">
    <source>
        <dbReference type="EMBL" id="NWK56766.1"/>
    </source>
</evidence>
<dbReference type="EC" id="2.9.1.1" evidence="8"/>
<dbReference type="InterPro" id="IPR015424">
    <property type="entry name" value="PyrdxlP-dep_Trfase"/>
</dbReference>